<dbReference type="PANTHER" id="PTHR24006">
    <property type="entry name" value="UBIQUITIN CARBOXYL-TERMINAL HYDROLASE"/>
    <property type="match status" value="1"/>
</dbReference>
<protein>
    <submittedName>
        <fullName evidence="4">Ubiquitin carboxyl-terminal hydrolase</fullName>
    </submittedName>
</protein>
<evidence type="ECO:0000313" key="5">
    <source>
        <dbReference type="Proteomes" id="UP001396898"/>
    </source>
</evidence>
<feature type="compositionally biased region" description="Polar residues" evidence="1">
    <location>
        <begin position="236"/>
        <end position="248"/>
    </location>
</feature>
<feature type="region of interest" description="Disordered" evidence="1">
    <location>
        <begin position="281"/>
        <end position="313"/>
    </location>
</feature>
<feature type="compositionally biased region" description="Pro residues" evidence="1">
    <location>
        <begin position="589"/>
        <end position="599"/>
    </location>
</feature>
<dbReference type="PROSITE" id="PS50235">
    <property type="entry name" value="USP_3"/>
    <property type="match status" value="1"/>
</dbReference>
<proteinExistence type="predicted"/>
<evidence type="ECO:0000259" key="2">
    <source>
        <dbReference type="PROSITE" id="PS50206"/>
    </source>
</evidence>
<dbReference type="PROSITE" id="PS50206">
    <property type="entry name" value="RHODANESE_3"/>
    <property type="match status" value="1"/>
</dbReference>
<keyword evidence="5" id="KW-1185">Reference proteome</keyword>
<accession>A0ABR1RTN7</accession>
<dbReference type="SMART" id="SM00450">
    <property type="entry name" value="RHOD"/>
    <property type="match status" value="1"/>
</dbReference>
<feature type="region of interest" description="Disordered" evidence="1">
    <location>
        <begin position="233"/>
        <end position="265"/>
    </location>
</feature>
<dbReference type="Gene3D" id="1.20.58.80">
    <property type="entry name" value="Phosphotransferase system, lactose/cellobiose-type IIA subunit"/>
    <property type="match status" value="1"/>
</dbReference>
<dbReference type="CDD" id="cd02257">
    <property type="entry name" value="Peptidase_C19"/>
    <property type="match status" value="1"/>
</dbReference>
<feature type="domain" description="USP" evidence="3">
    <location>
        <begin position="633"/>
        <end position="1025"/>
    </location>
</feature>
<sequence>MPSAPASVATRANGFATPPSANGHSGQKGPLPHIDDLTSVAVNLNPHTPLRKFLEVGDKHMRQAITYNDFRRPDLALQEFITAFTIAVDKIPKHKDYPSLKTGNGDLSRLYNALKSNITNHCATFDKIKDDIKEDNRRSGVQPRKGSDSAALSTFPSVPSAVPSHMRSSSANGVQLGGFAQTRQGADKQFVPAGKPKPVVQPKPQALHGNAIRSSSAKPGSQELLNRFARLRDPQIASNGSPTSSPSVNGGADPRQLPKIDSALPPMPKLPDAIYSPARGTVTSETANLPSSTPRGMFSRTNSINSVPSSARNSVDLPVRPTISEVFVPAHALGEGTPSTSSTTKSHISDRETITPEELRNYMSYGSNSIRLMLVDVRSREDYDEGHIFAQTSICIEPSVLARGIVSASEIEDSLGIAPDEEMQAFESRAQFDLVVFYDQSSSSIPKRPSEVSEEMALYTLYQALVQFDYPIKLRRPPKLLDGGIDGWVDLFGSQSLRESKTNTAAQHLRPRALLASKTGIKTLAADEIKTWKEAAARNQVDYITSKSDFLRRFPAIGEHQESMSSDFKEAALHDQQRRRNNVFENELPPAPPARPAPALPRTSYSGVSSREPASDAIFAKSALATAPNSKPTGLINEGNKCYAISLIQCLLASPGFAAQFTNKDWPANWAPGDAKDPQLMARILGNLLQWLCGKQFQALKPTTLLKYSASRHSGYMLKGKTYRFGDGNQHDPSEYLLFIFPQLSEETNRVRGSATAISNWAQPGEDYKANKQVVPSTGQLIKESWDGWSATNQSVLDRDWGMGVLESTKCDTDTCGELTQQFDWSTFMLTIAVVTDKDKKNNLHTTPISLDTLLKERYFAENKVPEDKDAAGFGGFDCGKAKGEVHMSKTMTRHMIRLPRLLCIRLTRENSENDFKSMRVAQFEVDNFDLSDYVSPEFKNVSHINHDGFSGTPTYQLYGVISHSGDRITGGHYVSYVRQGPDQTWFFCNDDIVTQKSLDEMKNAWFVHKGVTSFTPMMLFYKREDVEWEYARPPEGMK</sequence>
<dbReference type="PROSITE" id="PS00973">
    <property type="entry name" value="USP_2"/>
    <property type="match status" value="1"/>
</dbReference>
<dbReference type="Pfam" id="PF00443">
    <property type="entry name" value="UCH"/>
    <property type="match status" value="1"/>
</dbReference>
<dbReference type="Proteomes" id="UP001396898">
    <property type="component" value="Unassembled WGS sequence"/>
</dbReference>
<keyword evidence="4" id="KW-0378">Hydrolase</keyword>
<feature type="region of interest" description="Disordered" evidence="1">
    <location>
        <begin position="134"/>
        <end position="172"/>
    </location>
</feature>
<dbReference type="Pfam" id="PF00581">
    <property type="entry name" value="Rhodanese"/>
    <property type="match status" value="1"/>
</dbReference>
<dbReference type="InterPro" id="IPR001394">
    <property type="entry name" value="Peptidase_C19_UCH"/>
</dbReference>
<evidence type="ECO:0000259" key="3">
    <source>
        <dbReference type="PROSITE" id="PS50235"/>
    </source>
</evidence>
<dbReference type="InterPro" id="IPR028889">
    <property type="entry name" value="USP"/>
</dbReference>
<feature type="region of interest" description="Disordered" evidence="1">
    <location>
        <begin position="1"/>
        <end position="34"/>
    </location>
</feature>
<dbReference type="GO" id="GO:0016787">
    <property type="term" value="F:hydrolase activity"/>
    <property type="evidence" value="ECO:0007669"/>
    <property type="project" value="UniProtKB-KW"/>
</dbReference>
<gene>
    <name evidence="4" type="ORF">PG991_007377</name>
</gene>
<reference evidence="4 5" key="1">
    <citation type="submission" date="2023-01" db="EMBL/GenBank/DDBJ databases">
        <title>Analysis of 21 Apiospora genomes using comparative genomics revels a genus with tremendous synthesis potential of carbohydrate active enzymes and secondary metabolites.</title>
        <authorList>
            <person name="Sorensen T."/>
        </authorList>
    </citation>
    <scope>NUCLEOTIDE SEQUENCE [LARGE SCALE GENOMIC DNA]</scope>
    <source>
        <strain evidence="4 5">CBS 20057</strain>
    </source>
</reference>
<dbReference type="Gene3D" id="3.90.70.10">
    <property type="entry name" value="Cysteine proteinases"/>
    <property type="match status" value="1"/>
</dbReference>
<dbReference type="InterPro" id="IPR001763">
    <property type="entry name" value="Rhodanese-like_dom"/>
</dbReference>
<organism evidence="4 5">
    <name type="scientific">Apiospora marii</name>
    <dbReference type="NCBI Taxonomy" id="335849"/>
    <lineage>
        <taxon>Eukaryota</taxon>
        <taxon>Fungi</taxon>
        <taxon>Dikarya</taxon>
        <taxon>Ascomycota</taxon>
        <taxon>Pezizomycotina</taxon>
        <taxon>Sordariomycetes</taxon>
        <taxon>Xylariomycetidae</taxon>
        <taxon>Amphisphaeriales</taxon>
        <taxon>Apiosporaceae</taxon>
        <taxon>Apiospora</taxon>
    </lineage>
</organism>
<name>A0ABR1RTN7_9PEZI</name>
<dbReference type="EMBL" id="JAQQWI010000010">
    <property type="protein sequence ID" value="KAK8018187.1"/>
    <property type="molecule type" value="Genomic_DNA"/>
</dbReference>
<evidence type="ECO:0000313" key="4">
    <source>
        <dbReference type="EMBL" id="KAK8018187.1"/>
    </source>
</evidence>
<dbReference type="InterPro" id="IPR038765">
    <property type="entry name" value="Papain-like_cys_pep_sf"/>
</dbReference>
<dbReference type="SUPFAM" id="SSF52821">
    <property type="entry name" value="Rhodanese/Cell cycle control phosphatase"/>
    <property type="match status" value="1"/>
</dbReference>
<feature type="region of interest" description="Disordered" evidence="1">
    <location>
        <begin position="584"/>
        <end position="607"/>
    </location>
</feature>
<dbReference type="Gene3D" id="3.40.250.10">
    <property type="entry name" value="Rhodanese-like domain"/>
    <property type="match status" value="1"/>
</dbReference>
<dbReference type="SUPFAM" id="SSF54001">
    <property type="entry name" value="Cysteine proteinases"/>
    <property type="match status" value="1"/>
</dbReference>
<feature type="domain" description="Rhodanese" evidence="2">
    <location>
        <begin position="368"/>
        <end position="497"/>
    </location>
</feature>
<dbReference type="InterPro" id="IPR036873">
    <property type="entry name" value="Rhodanese-like_dom_sf"/>
</dbReference>
<dbReference type="InterPro" id="IPR050164">
    <property type="entry name" value="Peptidase_C19"/>
</dbReference>
<evidence type="ECO:0000256" key="1">
    <source>
        <dbReference type="SAM" id="MobiDB-lite"/>
    </source>
</evidence>
<comment type="caution">
    <text evidence="4">The sequence shown here is derived from an EMBL/GenBank/DDBJ whole genome shotgun (WGS) entry which is preliminary data.</text>
</comment>
<dbReference type="InterPro" id="IPR018200">
    <property type="entry name" value="USP_CS"/>
</dbReference>